<keyword evidence="3" id="KW-1185">Reference proteome</keyword>
<evidence type="ECO:0000313" key="3">
    <source>
        <dbReference type="Proteomes" id="UP001163846"/>
    </source>
</evidence>
<keyword evidence="1" id="KW-0812">Transmembrane</keyword>
<dbReference type="Proteomes" id="UP001163846">
    <property type="component" value="Unassembled WGS sequence"/>
</dbReference>
<gene>
    <name evidence="2" type="ORF">F5878DRAFT_406589</name>
</gene>
<keyword evidence="1" id="KW-0472">Membrane</keyword>
<dbReference type="EMBL" id="MU806697">
    <property type="protein sequence ID" value="KAJ3833435.1"/>
    <property type="molecule type" value="Genomic_DNA"/>
</dbReference>
<dbReference type="AlphaFoldDB" id="A0AA38NZC3"/>
<accession>A0AA38NZC3</accession>
<keyword evidence="1" id="KW-1133">Transmembrane helix</keyword>
<comment type="caution">
    <text evidence="2">The sequence shown here is derived from an EMBL/GenBank/DDBJ whole genome shotgun (WGS) entry which is preliminary data.</text>
</comment>
<proteinExistence type="predicted"/>
<name>A0AA38NZC3_9AGAR</name>
<organism evidence="2 3">
    <name type="scientific">Lentinula raphanica</name>
    <dbReference type="NCBI Taxonomy" id="153919"/>
    <lineage>
        <taxon>Eukaryota</taxon>
        <taxon>Fungi</taxon>
        <taxon>Dikarya</taxon>
        <taxon>Basidiomycota</taxon>
        <taxon>Agaricomycotina</taxon>
        <taxon>Agaricomycetes</taxon>
        <taxon>Agaricomycetidae</taxon>
        <taxon>Agaricales</taxon>
        <taxon>Marasmiineae</taxon>
        <taxon>Omphalotaceae</taxon>
        <taxon>Lentinula</taxon>
    </lineage>
</organism>
<evidence type="ECO:0000256" key="1">
    <source>
        <dbReference type="SAM" id="Phobius"/>
    </source>
</evidence>
<evidence type="ECO:0000313" key="2">
    <source>
        <dbReference type="EMBL" id="KAJ3833435.1"/>
    </source>
</evidence>
<feature type="transmembrane region" description="Helical" evidence="1">
    <location>
        <begin position="131"/>
        <end position="154"/>
    </location>
</feature>
<protein>
    <submittedName>
        <fullName evidence="2">Uncharacterized protein</fullName>
    </submittedName>
</protein>
<reference evidence="2" key="1">
    <citation type="submission" date="2022-08" db="EMBL/GenBank/DDBJ databases">
        <authorList>
            <consortium name="DOE Joint Genome Institute"/>
            <person name="Min B."/>
            <person name="Riley R."/>
            <person name="Sierra-Patev S."/>
            <person name="Naranjo-Ortiz M."/>
            <person name="Looney B."/>
            <person name="Konkel Z."/>
            <person name="Slot J.C."/>
            <person name="Sakamoto Y."/>
            <person name="Steenwyk J.L."/>
            <person name="Rokas A."/>
            <person name="Carro J."/>
            <person name="Camarero S."/>
            <person name="Ferreira P."/>
            <person name="Molpeceres G."/>
            <person name="Ruiz-Duenas F.J."/>
            <person name="Serrano A."/>
            <person name="Henrissat B."/>
            <person name="Drula E."/>
            <person name="Hughes K.W."/>
            <person name="Mata J.L."/>
            <person name="Ishikawa N.K."/>
            <person name="Vargas-Isla R."/>
            <person name="Ushijima S."/>
            <person name="Smith C.A."/>
            <person name="Ahrendt S."/>
            <person name="Andreopoulos W."/>
            <person name="He G."/>
            <person name="Labutti K."/>
            <person name="Lipzen A."/>
            <person name="Ng V."/>
            <person name="Sandor L."/>
            <person name="Barry K."/>
            <person name="Martinez A.T."/>
            <person name="Xiao Y."/>
            <person name="Gibbons J.G."/>
            <person name="Terashima K."/>
            <person name="Hibbett D.S."/>
            <person name="Grigoriev I.V."/>
        </authorList>
    </citation>
    <scope>NUCLEOTIDE SEQUENCE</scope>
    <source>
        <strain evidence="2">TFB9207</strain>
    </source>
</reference>
<sequence length="156" mass="18020">MNPISHPLPTYHVFLYRFRRLFHDNKLSHRWLHCVAFHPSVYRRLPSFAIMLHEPYISPVTHVSRLPLPLSPSLSRQQAQPPLESSRAFPRVTLPSVGTSLSSQGYMDGWDLADFGPAISTKEVMIRRNKLALRGFFFGYFWLGLCYFETIGVLKS</sequence>